<organism evidence="1 2">
    <name type="scientific">Paspalum notatum var. saurae</name>
    <dbReference type="NCBI Taxonomy" id="547442"/>
    <lineage>
        <taxon>Eukaryota</taxon>
        <taxon>Viridiplantae</taxon>
        <taxon>Streptophyta</taxon>
        <taxon>Embryophyta</taxon>
        <taxon>Tracheophyta</taxon>
        <taxon>Spermatophyta</taxon>
        <taxon>Magnoliopsida</taxon>
        <taxon>Liliopsida</taxon>
        <taxon>Poales</taxon>
        <taxon>Poaceae</taxon>
        <taxon>PACMAD clade</taxon>
        <taxon>Panicoideae</taxon>
        <taxon>Andropogonodae</taxon>
        <taxon>Paspaleae</taxon>
        <taxon>Paspalinae</taxon>
        <taxon>Paspalum</taxon>
    </lineage>
</organism>
<protein>
    <submittedName>
        <fullName evidence="1">Uncharacterized protein</fullName>
    </submittedName>
</protein>
<dbReference type="InterPro" id="IPR053253">
    <property type="entry name" value="Sex_diff_modulator"/>
</dbReference>
<dbReference type="PANTHER" id="PTHR33087:SF31">
    <property type="entry name" value="OS06G0482850 PROTEIN"/>
    <property type="match status" value="1"/>
</dbReference>
<name>A0AAQ3X3G9_PASNO</name>
<dbReference type="EMBL" id="CP144751">
    <property type="protein sequence ID" value="WVZ83496.1"/>
    <property type="molecule type" value="Genomic_DNA"/>
</dbReference>
<proteinExistence type="predicted"/>
<sequence>MFLGTAALASPIRGASQLEVEVLRRDITRRLCMTEEAVTVSLFSHDRYLVKFSKAEQRIAAMQSSCFLSQGRKLRLSTWNREINAVPVALMYRVRLCIEGVPLHGRQVETVACLFKSRTFVEEDKEMAVGDAAACFRIWVWTFDPNSIPKAGTLELDEPLPFPDDFCPEIDQYIEAPVRHGRSNTLKYLVIIHIDLVVDYSPIPDSSSDSSIESETSGIPASEPEIVWPVKYPFYWHLGIVDGQSRVSPSLPTTSRPTQLRPPATMSCPHFAEFYQMPPLPRSSSASAVSAIALSTTKLNKVVGGS</sequence>
<dbReference type="Proteomes" id="UP001341281">
    <property type="component" value="Chromosome 07"/>
</dbReference>
<evidence type="ECO:0000313" key="1">
    <source>
        <dbReference type="EMBL" id="WVZ83496.1"/>
    </source>
</evidence>
<keyword evidence="2" id="KW-1185">Reference proteome</keyword>
<accession>A0AAQ3X3G9</accession>
<gene>
    <name evidence="1" type="ORF">U9M48_030638</name>
</gene>
<dbReference type="AlphaFoldDB" id="A0AAQ3X3G9"/>
<reference evidence="1 2" key="1">
    <citation type="submission" date="2024-02" db="EMBL/GenBank/DDBJ databases">
        <title>High-quality chromosome-scale genome assembly of Pensacola bahiagrass (Paspalum notatum Flugge var. saurae).</title>
        <authorList>
            <person name="Vega J.M."/>
            <person name="Podio M."/>
            <person name="Orjuela J."/>
            <person name="Siena L.A."/>
            <person name="Pessino S.C."/>
            <person name="Combes M.C."/>
            <person name="Mariac C."/>
            <person name="Albertini E."/>
            <person name="Pupilli F."/>
            <person name="Ortiz J.P.A."/>
            <person name="Leblanc O."/>
        </authorList>
    </citation>
    <scope>NUCLEOTIDE SEQUENCE [LARGE SCALE GENOMIC DNA]</scope>
    <source>
        <strain evidence="1">R1</strain>
        <tissue evidence="1">Leaf</tissue>
    </source>
</reference>
<evidence type="ECO:0000313" key="2">
    <source>
        <dbReference type="Proteomes" id="UP001341281"/>
    </source>
</evidence>
<dbReference type="PANTHER" id="PTHR33087">
    <property type="entry name" value="OS07G0539200 PROTEIN"/>
    <property type="match status" value="1"/>
</dbReference>